<reference evidence="10" key="1">
    <citation type="submission" date="2018-02" db="EMBL/GenBank/DDBJ databases">
        <title>Genome sequence of Desulfocucumis palustris strain NAW-5.</title>
        <authorList>
            <person name="Watanabe M."/>
            <person name="Kojima H."/>
            <person name="Fukui M."/>
        </authorList>
    </citation>
    <scope>NUCLEOTIDE SEQUENCE [LARGE SCALE GENOMIC DNA]</scope>
    <source>
        <strain evidence="10">NAW-5</strain>
    </source>
</reference>
<evidence type="ECO:0000256" key="2">
    <source>
        <dbReference type="ARBA" id="ARBA00022485"/>
    </source>
</evidence>
<evidence type="ECO:0000256" key="6">
    <source>
        <dbReference type="ARBA" id="ARBA00023004"/>
    </source>
</evidence>
<keyword evidence="7" id="KW-0411">Iron-sulfur</keyword>
<dbReference type="CDD" id="cd01335">
    <property type="entry name" value="Radical_SAM"/>
    <property type="match status" value="1"/>
</dbReference>
<keyword evidence="5" id="KW-0560">Oxidoreductase</keyword>
<dbReference type="GO" id="GO:0032324">
    <property type="term" value="P:molybdopterin cofactor biosynthetic process"/>
    <property type="evidence" value="ECO:0007669"/>
    <property type="project" value="UniProtKB-ARBA"/>
</dbReference>
<evidence type="ECO:0000313" key="9">
    <source>
        <dbReference type="EMBL" id="GBF34569.1"/>
    </source>
</evidence>
<dbReference type="GO" id="GO:0016491">
    <property type="term" value="F:oxidoreductase activity"/>
    <property type="evidence" value="ECO:0007669"/>
    <property type="project" value="UniProtKB-KW"/>
</dbReference>
<evidence type="ECO:0000313" key="10">
    <source>
        <dbReference type="Proteomes" id="UP000239549"/>
    </source>
</evidence>
<proteinExistence type="predicted"/>
<dbReference type="InterPro" id="IPR000385">
    <property type="entry name" value="MoaA_NifB_PqqE_Fe-S-bd_CS"/>
</dbReference>
<dbReference type="RefSeq" id="WP_165792149.1">
    <property type="nucleotide sequence ID" value="NZ_BFAV01000141.1"/>
</dbReference>
<comment type="caution">
    <text evidence="9">The sequence shown here is derived from an EMBL/GenBank/DDBJ whole genome shotgun (WGS) entry which is preliminary data.</text>
</comment>
<keyword evidence="3" id="KW-0949">S-adenosyl-L-methionine</keyword>
<dbReference type="PANTHER" id="PTHR11228:SF7">
    <property type="entry name" value="PQQA PEPTIDE CYCLASE"/>
    <property type="match status" value="1"/>
</dbReference>
<dbReference type="GO" id="GO:0051539">
    <property type="term" value="F:4 iron, 4 sulfur cluster binding"/>
    <property type="evidence" value="ECO:0007669"/>
    <property type="project" value="UniProtKB-KW"/>
</dbReference>
<dbReference type="Pfam" id="PF04055">
    <property type="entry name" value="Radical_SAM"/>
    <property type="match status" value="1"/>
</dbReference>
<dbReference type="SFLD" id="SFLDG01067">
    <property type="entry name" value="SPASM/twitch_domain_containing"/>
    <property type="match status" value="1"/>
</dbReference>
<dbReference type="SUPFAM" id="SSF50156">
    <property type="entry name" value="PDZ domain-like"/>
    <property type="match status" value="1"/>
</dbReference>
<dbReference type="EMBL" id="BFAV01000141">
    <property type="protein sequence ID" value="GBF34569.1"/>
    <property type="molecule type" value="Genomic_DNA"/>
</dbReference>
<protein>
    <recommendedName>
        <fullName evidence="8">Radical SAM core domain-containing protein</fullName>
    </recommendedName>
</protein>
<keyword evidence="10" id="KW-1185">Reference proteome</keyword>
<feature type="domain" description="Radical SAM core" evidence="8">
    <location>
        <begin position="12"/>
        <end position="237"/>
    </location>
</feature>
<dbReference type="PROSITE" id="PS01305">
    <property type="entry name" value="MOAA_NIFB_PQQE"/>
    <property type="match status" value="1"/>
</dbReference>
<keyword evidence="4" id="KW-0479">Metal-binding</keyword>
<evidence type="ECO:0000256" key="4">
    <source>
        <dbReference type="ARBA" id="ARBA00022723"/>
    </source>
</evidence>
<dbReference type="InterPro" id="IPR006638">
    <property type="entry name" value="Elp3/MiaA/NifB-like_rSAM"/>
</dbReference>
<dbReference type="InterPro" id="IPR007549">
    <property type="entry name" value="DUF512"/>
</dbReference>
<dbReference type="InterPro" id="IPR013785">
    <property type="entry name" value="Aldolase_TIM"/>
</dbReference>
<evidence type="ECO:0000256" key="7">
    <source>
        <dbReference type="ARBA" id="ARBA00023014"/>
    </source>
</evidence>
<dbReference type="InterPro" id="IPR050377">
    <property type="entry name" value="Radical_SAM_PqqE_MftC-like"/>
</dbReference>
<dbReference type="GO" id="GO:0046872">
    <property type="term" value="F:metal ion binding"/>
    <property type="evidence" value="ECO:0007669"/>
    <property type="project" value="UniProtKB-KW"/>
</dbReference>
<dbReference type="SMART" id="SM00729">
    <property type="entry name" value="Elp3"/>
    <property type="match status" value="1"/>
</dbReference>
<comment type="cofactor">
    <cofactor evidence="1">
        <name>[4Fe-4S] cluster</name>
        <dbReference type="ChEBI" id="CHEBI:49883"/>
    </cofactor>
</comment>
<evidence type="ECO:0000256" key="1">
    <source>
        <dbReference type="ARBA" id="ARBA00001966"/>
    </source>
</evidence>
<dbReference type="Proteomes" id="UP000239549">
    <property type="component" value="Unassembled WGS sequence"/>
</dbReference>
<dbReference type="InterPro" id="IPR007197">
    <property type="entry name" value="rSAM"/>
</dbReference>
<dbReference type="PANTHER" id="PTHR11228">
    <property type="entry name" value="RADICAL SAM DOMAIN PROTEIN"/>
    <property type="match status" value="1"/>
</dbReference>
<name>A0A2L2XDX9_9FIRM</name>
<dbReference type="SUPFAM" id="SSF102114">
    <property type="entry name" value="Radical SAM enzymes"/>
    <property type="match status" value="1"/>
</dbReference>
<dbReference type="AlphaFoldDB" id="A0A2L2XDX9"/>
<gene>
    <name evidence="9" type="ORF">DCCM_3688</name>
</gene>
<keyword evidence="6" id="KW-0408">Iron</keyword>
<dbReference type="InterPro" id="IPR036034">
    <property type="entry name" value="PDZ_sf"/>
</dbReference>
<dbReference type="InterPro" id="IPR058240">
    <property type="entry name" value="rSAM_sf"/>
</dbReference>
<dbReference type="Gene3D" id="3.20.20.70">
    <property type="entry name" value="Aldolase class I"/>
    <property type="match status" value="1"/>
</dbReference>
<dbReference type="PROSITE" id="PS51918">
    <property type="entry name" value="RADICAL_SAM"/>
    <property type="match status" value="1"/>
</dbReference>
<accession>A0A2L2XDX9</accession>
<organism evidence="9 10">
    <name type="scientific">Desulfocucumis palustris</name>
    <dbReference type="NCBI Taxonomy" id="1898651"/>
    <lineage>
        <taxon>Bacteria</taxon>
        <taxon>Bacillati</taxon>
        <taxon>Bacillota</taxon>
        <taxon>Clostridia</taxon>
        <taxon>Eubacteriales</taxon>
        <taxon>Desulfocucumaceae</taxon>
        <taxon>Desulfocucumis</taxon>
    </lineage>
</organism>
<keyword evidence="2" id="KW-0004">4Fe-4S</keyword>
<dbReference type="Pfam" id="PF04459">
    <property type="entry name" value="DUF512"/>
    <property type="match status" value="1"/>
</dbReference>
<evidence type="ECO:0000256" key="5">
    <source>
        <dbReference type="ARBA" id="ARBA00023002"/>
    </source>
</evidence>
<sequence length="444" mass="48541">MSKTSLYDLLLYSAARNNILAITSTCNVRCIFCSHRQNPPGIDSRNLPPVSPGQVDEMLDYIDPSFPLVIGESVTRIMEGEPFTHPDIKEILSRIRRRFPETVIKITTNGNLLDPDNIIFLSSLGGMVVNLSLNSASERNRKVLMNDSRAAVAVRAPGLLREYGLEYHGSIVAMPHITGWEDIAETVRLFDRQGARTVRIFMPGYTRFAPEGLPVPGFLPGELAGFVENIKCEVKIPVIAEPPNLSDLAARLAGVVGPSPAGKAGLKTGDEIIFVNGLPVLSRVDAFKRVLKAVNPELNILRDGEELSVRLVKGKDQTSGLVMDCDLEPDTLERIRRAVRRNRSGRALALSSEFGFPVLRAGLQKFLPGEKITVIPVKNRYFGGSIGCAGLLTVEDMSRAVGLAENSPDLVILPAIAFDHRGRDITGRNYMEAVGEYSLAVETI</sequence>
<evidence type="ECO:0000259" key="8">
    <source>
        <dbReference type="PROSITE" id="PS51918"/>
    </source>
</evidence>
<dbReference type="Gene3D" id="2.30.42.10">
    <property type="match status" value="1"/>
</dbReference>
<evidence type="ECO:0000256" key="3">
    <source>
        <dbReference type="ARBA" id="ARBA00022691"/>
    </source>
</evidence>
<dbReference type="SFLD" id="SFLDS00029">
    <property type="entry name" value="Radical_SAM"/>
    <property type="match status" value="1"/>
</dbReference>